<proteinExistence type="predicted"/>
<evidence type="ECO:0000313" key="3">
    <source>
        <dbReference type="EMBL" id="MBK1833625.1"/>
    </source>
</evidence>
<evidence type="ECO:0000259" key="2">
    <source>
        <dbReference type="Pfam" id="PF04773"/>
    </source>
</evidence>
<feature type="region of interest" description="Disordered" evidence="1">
    <location>
        <begin position="303"/>
        <end position="322"/>
    </location>
</feature>
<keyword evidence="4" id="KW-1185">Reference proteome</keyword>
<dbReference type="Gene3D" id="2.60.120.200">
    <property type="match status" value="1"/>
</dbReference>
<accession>A0A934RSX6</accession>
<sequence length="522" mass="57793">MTPSELTALIDSVLDGACSEADFLRLEAELHVDARARQLYYERLQLHEALTQQAGHEESRPATDKVVALPSRANPRRWLWGGVGAAAAASLALLLLPLGEPPADPGLARAHDEAVASGFGVLAESSDAVWASRVLARGELLPTGPLQLTSGLAKLELFSGVQVILEGEAEFEIHSAMEMTVHRGRLQAHVPEPAQGFRVRTASGEVVDLGTRFAMNITPEHHDLQVLEGEVEWHPHAAPMENLLDGEALRWTGGQRGELPRTVDLFAKIVDFEQGSERRRQAWEEHSDGLRNDPRLLAYFTRPGSERGNRQLPDQSPHGRHGTIVRASRVPNRWGESDRALDFGPTGSRVRLQVPGQHEALTLFCWLRIDSLDRHYNSLFLTDGHELHEPHWQILADGRLFFSVKAYDPPAKAHKHIAHSPPIWTPAQSGQWMQIATVYDSHRQTTTHYLNGQAISEDHLPEEMVVKAVKIGAASIGNWSEPYSQDPDFAVRNLNGAIDEFALFATALSAEEIKNLYEIGKP</sequence>
<dbReference type="InterPro" id="IPR013320">
    <property type="entry name" value="ConA-like_dom_sf"/>
</dbReference>
<dbReference type="GO" id="GO:0016989">
    <property type="term" value="F:sigma factor antagonist activity"/>
    <property type="evidence" value="ECO:0007669"/>
    <property type="project" value="TreeGrafter"/>
</dbReference>
<dbReference type="Gene3D" id="2.60.120.1440">
    <property type="match status" value="1"/>
</dbReference>
<dbReference type="SUPFAM" id="SSF49899">
    <property type="entry name" value="Concanavalin A-like lectins/glucanases"/>
    <property type="match status" value="1"/>
</dbReference>
<feature type="domain" description="FecR protein" evidence="2">
    <location>
        <begin position="176"/>
        <end position="232"/>
    </location>
</feature>
<dbReference type="Pfam" id="PF04773">
    <property type="entry name" value="FecR"/>
    <property type="match status" value="1"/>
</dbReference>
<dbReference type="PANTHER" id="PTHR30273">
    <property type="entry name" value="PERIPLASMIC SIGNAL SENSOR AND SIGMA FACTOR ACTIVATOR FECR-RELATED"/>
    <property type="match status" value="1"/>
</dbReference>
<dbReference type="EMBL" id="JAENIO010000011">
    <property type="protein sequence ID" value="MBK1833625.1"/>
    <property type="molecule type" value="Genomic_DNA"/>
</dbReference>
<gene>
    <name evidence="3" type="ORF">JIN78_06080</name>
</gene>
<dbReference type="Pfam" id="PF13385">
    <property type="entry name" value="Laminin_G_3"/>
    <property type="match status" value="1"/>
</dbReference>
<dbReference type="Proteomes" id="UP000604083">
    <property type="component" value="Unassembled WGS sequence"/>
</dbReference>
<dbReference type="PANTHER" id="PTHR30273:SF2">
    <property type="entry name" value="PROTEIN FECR"/>
    <property type="match status" value="1"/>
</dbReference>
<dbReference type="RefSeq" id="WP_200391060.1">
    <property type="nucleotide sequence ID" value="NZ_JAENIO010000011.1"/>
</dbReference>
<dbReference type="InterPro" id="IPR006860">
    <property type="entry name" value="FecR"/>
</dbReference>
<name>A0A934RSX6_9BACT</name>
<dbReference type="AlphaFoldDB" id="A0A934RSX6"/>
<comment type="caution">
    <text evidence="3">The sequence shown here is derived from an EMBL/GenBank/DDBJ whole genome shotgun (WGS) entry which is preliminary data.</text>
</comment>
<evidence type="ECO:0000256" key="1">
    <source>
        <dbReference type="SAM" id="MobiDB-lite"/>
    </source>
</evidence>
<organism evidence="3 4">
    <name type="scientific">Roseibacillus ishigakijimensis</name>
    <dbReference type="NCBI Taxonomy" id="454146"/>
    <lineage>
        <taxon>Bacteria</taxon>
        <taxon>Pseudomonadati</taxon>
        <taxon>Verrucomicrobiota</taxon>
        <taxon>Verrucomicrobiia</taxon>
        <taxon>Verrucomicrobiales</taxon>
        <taxon>Verrucomicrobiaceae</taxon>
        <taxon>Roseibacillus</taxon>
    </lineage>
</organism>
<dbReference type="InterPro" id="IPR012373">
    <property type="entry name" value="Ferrdict_sens_TM"/>
</dbReference>
<evidence type="ECO:0000313" key="4">
    <source>
        <dbReference type="Proteomes" id="UP000604083"/>
    </source>
</evidence>
<protein>
    <submittedName>
        <fullName evidence="3">FecR domain-containing protein</fullName>
    </submittedName>
</protein>
<reference evidence="3" key="1">
    <citation type="submission" date="2021-01" db="EMBL/GenBank/DDBJ databases">
        <title>Modified the classification status of verrucomicrobia.</title>
        <authorList>
            <person name="Feng X."/>
        </authorList>
    </citation>
    <scope>NUCLEOTIDE SEQUENCE</scope>
    <source>
        <strain evidence="3">KCTC 12986</strain>
    </source>
</reference>